<feature type="domain" description="SAM-dependent MTase RsmB/NOP-type" evidence="7">
    <location>
        <begin position="131"/>
        <end position="502"/>
    </location>
</feature>
<feature type="region of interest" description="Disordered" evidence="6">
    <location>
        <begin position="329"/>
        <end position="376"/>
    </location>
</feature>
<dbReference type="Pfam" id="PF01189">
    <property type="entry name" value="Methyltr_RsmB-F"/>
    <property type="match status" value="1"/>
</dbReference>
<feature type="region of interest" description="Disordered" evidence="6">
    <location>
        <begin position="510"/>
        <end position="536"/>
    </location>
</feature>
<dbReference type="GO" id="GO:0003723">
    <property type="term" value="F:RNA binding"/>
    <property type="evidence" value="ECO:0007669"/>
    <property type="project" value="UniProtKB-UniRule"/>
</dbReference>
<keyword evidence="2 5" id="KW-0808">Transferase</keyword>
<dbReference type="Gene3D" id="3.40.50.150">
    <property type="entry name" value="Vaccinia Virus protein VP39"/>
    <property type="match status" value="1"/>
</dbReference>
<organism evidence="8 9">
    <name type="scientific">Lithohypha guttulata</name>
    <dbReference type="NCBI Taxonomy" id="1690604"/>
    <lineage>
        <taxon>Eukaryota</taxon>
        <taxon>Fungi</taxon>
        <taxon>Dikarya</taxon>
        <taxon>Ascomycota</taxon>
        <taxon>Pezizomycotina</taxon>
        <taxon>Eurotiomycetes</taxon>
        <taxon>Chaetothyriomycetidae</taxon>
        <taxon>Chaetothyriales</taxon>
        <taxon>Trichomeriaceae</taxon>
        <taxon>Lithohypha</taxon>
    </lineage>
</organism>
<dbReference type="Proteomes" id="UP001309876">
    <property type="component" value="Unassembled WGS sequence"/>
</dbReference>
<dbReference type="SUPFAM" id="SSF53335">
    <property type="entry name" value="S-adenosyl-L-methionine-dependent methyltransferases"/>
    <property type="match status" value="1"/>
</dbReference>
<dbReference type="GO" id="GO:0005730">
    <property type="term" value="C:nucleolus"/>
    <property type="evidence" value="ECO:0007669"/>
    <property type="project" value="TreeGrafter"/>
</dbReference>
<keyword evidence="4 5" id="KW-0694">RNA-binding</keyword>
<gene>
    <name evidence="8" type="ORF">LTR05_001610</name>
</gene>
<evidence type="ECO:0000313" key="8">
    <source>
        <dbReference type="EMBL" id="KAK5091427.1"/>
    </source>
</evidence>
<dbReference type="AlphaFoldDB" id="A0AAN7YFC5"/>
<accession>A0AAN7YFC5</accession>
<evidence type="ECO:0000256" key="1">
    <source>
        <dbReference type="ARBA" id="ARBA00022603"/>
    </source>
</evidence>
<dbReference type="PROSITE" id="PS51686">
    <property type="entry name" value="SAM_MT_RSMB_NOP"/>
    <property type="match status" value="1"/>
</dbReference>
<dbReference type="GO" id="GO:0008173">
    <property type="term" value="F:RNA methyltransferase activity"/>
    <property type="evidence" value="ECO:0007669"/>
    <property type="project" value="InterPro"/>
</dbReference>
<name>A0AAN7YFC5_9EURO</name>
<keyword evidence="9" id="KW-1185">Reference proteome</keyword>
<evidence type="ECO:0000256" key="2">
    <source>
        <dbReference type="ARBA" id="ARBA00022679"/>
    </source>
</evidence>
<dbReference type="GO" id="GO:0070475">
    <property type="term" value="P:rRNA base methylation"/>
    <property type="evidence" value="ECO:0007669"/>
    <property type="project" value="TreeGrafter"/>
</dbReference>
<feature type="binding site" evidence="5">
    <location>
        <begin position="239"/>
        <end position="245"/>
    </location>
    <ligand>
        <name>S-adenosyl-L-methionine</name>
        <dbReference type="ChEBI" id="CHEBI:59789"/>
    </ligand>
</feature>
<dbReference type="InterPro" id="IPR001678">
    <property type="entry name" value="MeTrfase_RsmB-F_NOP2_dom"/>
</dbReference>
<dbReference type="InterPro" id="IPR049560">
    <property type="entry name" value="MeTrfase_RsmB-F_NOP2_cat"/>
</dbReference>
<dbReference type="Gene3D" id="3.30.70.1170">
    <property type="entry name" value="Sun protein, domain 3"/>
    <property type="match status" value="1"/>
</dbReference>
<dbReference type="InterPro" id="IPR048889">
    <property type="entry name" value="NSUN5_RCM1_N"/>
</dbReference>
<dbReference type="PANTHER" id="PTHR22807:SF4">
    <property type="entry name" value="28S RRNA (CYTOSINE-C(5))-METHYLTRANSFERASE"/>
    <property type="match status" value="1"/>
</dbReference>
<dbReference type="PRINTS" id="PR02008">
    <property type="entry name" value="RCMTFAMILY"/>
</dbReference>
<dbReference type="InterPro" id="IPR029063">
    <property type="entry name" value="SAM-dependent_MTases_sf"/>
</dbReference>
<dbReference type="EMBL" id="JAVRRJ010000001">
    <property type="protein sequence ID" value="KAK5091427.1"/>
    <property type="molecule type" value="Genomic_DNA"/>
</dbReference>
<dbReference type="PANTHER" id="PTHR22807">
    <property type="entry name" value="NOP2 YEAST -RELATED NOL1/NOP2/FMU SUN DOMAIN-CONTAINING"/>
    <property type="match status" value="1"/>
</dbReference>
<evidence type="ECO:0000256" key="5">
    <source>
        <dbReference type="PROSITE-ProRule" id="PRU01023"/>
    </source>
</evidence>
<feature type="binding site" evidence="5">
    <location>
        <position position="315"/>
    </location>
    <ligand>
        <name>S-adenosyl-L-methionine</name>
        <dbReference type="ChEBI" id="CHEBI:59789"/>
    </ligand>
</feature>
<proteinExistence type="inferred from homology"/>
<evidence type="ECO:0000256" key="6">
    <source>
        <dbReference type="SAM" id="MobiDB-lite"/>
    </source>
</evidence>
<comment type="similarity">
    <text evidence="5">Belongs to the class I-like SAM-binding methyltransferase superfamily. RsmB/NOP family.</text>
</comment>
<dbReference type="Pfam" id="PF21153">
    <property type="entry name" value="NSUN5_N"/>
    <property type="match status" value="1"/>
</dbReference>
<evidence type="ECO:0000256" key="4">
    <source>
        <dbReference type="ARBA" id="ARBA00022884"/>
    </source>
</evidence>
<feature type="compositionally biased region" description="Acidic residues" evidence="6">
    <location>
        <begin position="524"/>
        <end position="536"/>
    </location>
</feature>
<feature type="binding site" evidence="5">
    <location>
        <position position="295"/>
    </location>
    <ligand>
        <name>S-adenosyl-L-methionine</name>
        <dbReference type="ChEBI" id="CHEBI:59789"/>
    </ligand>
</feature>
<evidence type="ECO:0000259" key="7">
    <source>
        <dbReference type="PROSITE" id="PS51686"/>
    </source>
</evidence>
<protein>
    <recommendedName>
        <fullName evidence="7">SAM-dependent MTase RsmB/NOP-type domain-containing protein</fullName>
    </recommendedName>
</protein>
<keyword evidence="1 5" id="KW-0489">Methyltransferase</keyword>
<sequence length="536" mass="60037">MALYYDTAAVLSSAQGQGSLKSSIYGDAAKKSRPTQIYALISQTAKRDVLLKEVIENAELLKHESKLTPLLALLLCHDHFFVKSGIAAPLKHPLRQAIERNKSRLLSELARARLKRKCASLDALKLQLDADHRRQTRPHPRWMRTNILRFDDGYQPRQMFPKWNQQNSLDQVLEATELSYCHDNHVPHLFAFSPNIELVKTEAYTRGQYILQDKASCFPAYLLLGGQSKEDIGDVLDGCAAPGNKTTHITAILQELGSDGKVFACERDVARSKTLISMVSKAGAANRVQVLAKQDFFALDSTDPRFQEVTHLLLDPSCSGSGILNREDIPQLALPNDPRAATKSSKNDTADQMVGSKKRKRADDVARSPEPIPSPMEEEIPVQATTERLQKLSNLQTRIVEHAMAFPAATRITYSTCSVHEQENEVVVSRLLASRVAQDRGWRLLPRAQQVQGMKEWKHRGCNSGSDSENTLTGDDLDSCIRCLPDDNERTMGFFVCAFMRDDNVQHQERDASSLAARNSLRNDDEDNDEAWEGFE</sequence>
<feature type="active site" description="Nucleophile" evidence="5">
    <location>
        <position position="417"/>
    </location>
</feature>
<evidence type="ECO:0000256" key="3">
    <source>
        <dbReference type="ARBA" id="ARBA00022691"/>
    </source>
</evidence>
<dbReference type="InterPro" id="IPR023267">
    <property type="entry name" value="RCMT"/>
</dbReference>
<evidence type="ECO:0000313" key="9">
    <source>
        <dbReference type="Proteomes" id="UP001309876"/>
    </source>
</evidence>
<comment type="caution">
    <text evidence="8">The sequence shown here is derived from an EMBL/GenBank/DDBJ whole genome shotgun (WGS) entry which is preliminary data.</text>
</comment>
<reference evidence="8 9" key="1">
    <citation type="submission" date="2023-08" db="EMBL/GenBank/DDBJ databases">
        <title>Black Yeasts Isolated from many extreme environments.</title>
        <authorList>
            <person name="Coleine C."/>
            <person name="Stajich J.E."/>
            <person name="Selbmann L."/>
        </authorList>
    </citation>
    <scope>NUCLEOTIDE SEQUENCE [LARGE SCALE GENOMIC DNA]</scope>
    <source>
        <strain evidence="8 9">CCFEE 5910</strain>
    </source>
</reference>
<feature type="binding site" evidence="5">
    <location>
        <position position="266"/>
    </location>
    <ligand>
        <name>S-adenosyl-L-methionine</name>
        <dbReference type="ChEBI" id="CHEBI:59789"/>
    </ligand>
</feature>
<keyword evidence="3 5" id="KW-0949">S-adenosyl-L-methionine</keyword>